<dbReference type="AlphaFoldDB" id="A0A8X7BSN4"/>
<evidence type="ECO:0000313" key="3">
    <source>
        <dbReference type="Proteomes" id="UP000886998"/>
    </source>
</evidence>
<keyword evidence="3" id="KW-1185">Reference proteome</keyword>
<sequence length="133" mass="15330">MRKSVSGFYTRVRVEVWWDTLTSIRIREAIKSTSEVNTKSTWIVSSLHQKGVPERERRRFRNSHVQTKGKGANGSLQTERIRPKSSEPKKPPRESRKWVLLRLKAGSRKTAKPKAKLKKKKPAAKKVAKTQDP</sequence>
<dbReference type="Proteomes" id="UP000886998">
    <property type="component" value="Unassembled WGS sequence"/>
</dbReference>
<gene>
    <name evidence="2" type="ORF">TNIN_6291</name>
</gene>
<name>A0A8X7BSN4_9ARAC</name>
<reference evidence="2" key="1">
    <citation type="submission" date="2020-08" db="EMBL/GenBank/DDBJ databases">
        <title>Multicomponent nature underlies the extraordinary mechanical properties of spider dragline silk.</title>
        <authorList>
            <person name="Kono N."/>
            <person name="Nakamura H."/>
            <person name="Mori M."/>
            <person name="Yoshida Y."/>
            <person name="Ohtoshi R."/>
            <person name="Malay A.D."/>
            <person name="Moran D.A.P."/>
            <person name="Tomita M."/>
            <person name="Numata K."/>
            <person name="Arakawa K."/>
        </authorList>
    </citation>
    <scope>NUCLEOTIDE SEQUENCE</scope>
</reference>
<feature type="region of interest" description="Disordered" evidence="1">
    <location>
        <begin position="46"/>
        <end position="133"/>
    </location>
</feature>
<protein>
    <submittedName>
        <fullName evidence="2">Uncharacterized protein</fullName>
    </submittedName>
</protein>
<evidence type="ECO:0000256" key="1">
    <source>
        <dbReference type="SAM" id="MobiDB-lite"/>
    </source>
</evidence>
<feature type="compositionally biased region" description="Basic and acidic residues" evidence="1">
    <location>
        <begin position="79"/>
        <end position="97"/>
    </location>
</feature>
<proteinExistence type="predicted"/>
<evidence type="ECO:0000313" key="2">
    <source>
        <dbReference type="EMBL" id="GFY40639.1"/>
    </source>
</evidence>
<dbReference type="EMBL" id="BMAV01002012">
    <property type="protein sequence ID" value="GFY40639.1"/>
    <property type="molecule type" value="Genomic_DNA"/>
</dbReference>
<organism evidence="2 3">
    <name type="scientific">Trichonephila inaurata madagascariensis</name>
    <dbReference type="NCBI Taxonomy" id="2747483"/>
    <lineage>
        <taxon>Eukaryota</taxon>
        <taxon>Metazoa</taxon>
        <taxon>Ecdysozoa</taxon>
        <taxon>Arthropoda</taxon>
        <taxon>Chelicerata</taxon>
        <taxon>Arachnida</taxon>
        <taxon>Araneae</taxon>
        <taxon>Araneomorphae</taxon>
        <taxon>Entelegynae</taxon>
        <taxon>Araneoidea</taxon>
        <taxon>Nephilidae</taxon>
        <taxon>Trichonephila</taxon>
        <taxon>Trichonephila inaurata</taxon>
    </lineage>
</organism>
<accession>A0A8X7BSN4</accession>
<feature type="compositionally biased region" description="Basic residues" evidence="1">
    <location>
        <begin position="105"/>
        <end position="133"/>
    </location>
</feature>
<comment type="caution">
    <text evidence="2">The sequence shown here is derived from an EMBL/GenBank/DDBJ whole genome shotgun (WGS) entry which is preliminary data.</text>
</comment>